<gene>
    <name evidence="2" type="ORF">DFR58_1365</name>
</gene>
<feature type="transmembrane region" description="Helical" evidence="1">
    <location>
        <begin position="30"/>
        <end position="50"/>
    </location>
</feature>
<proteinExistence type="predicted"/>
<feature type="transmembrane region" description="Helical" evidence="1">
    <location>
        <begin position="62"/>
        <end position="84"/>
    </location>
</feature>
<organism evidence="2 3">
    <name type="scientific">Anaerobacterium chartisolvens</name>
    <dbReference type="NCBI Taxonomy" id="1297424"/>
    <lineage>
        <taxon>Bacteria</taxon>
        <taxon>Bacillati</taxon>
        <taxon>Bacillota</taxon>
        <taxon>Clostridia</taxon>
        <taxon>Eubacteriales</taxon>
        <taxon>Oscillospiraceae</taxon>
        <taxon>Anaerobacterium</taxon>
    </lineage>
</organism>
<sequence>MDKKLEVNINYCDKDIKQAISYIIIRINKIWVGFVCFSGVILSMLIYGFINGFSSYLKGQTIVFTVCGFLFYAIYYQIPVNGYVDFYRKRKGGIYTFSDHDIKIVGEEVQSICAWGIFKKGYDIHNSFLLRDENKFLYIFPKRCFDNEADIEMLRQVMSENIKDYKVCK</sequence>
<keyword evidence="1" id="KW-0472">Membrane</keyword>
<protein>
    <submittedName>
        <fullName evidence="2">Uncharacterized protein</fullName>
    </submittedName>
</protein>
<dbReference type="Proteomes" id="UP000253034">
    <property type="component" value="Unassembled WGS sequence"/>
</dbReference>
<evidence type="ECO:0000313" key="2">
    <source>
        <dbReference type="EMBL" id="RCX09329.1"/>
    </source>
</evidence>
<evidence type="ECO:0000256" key="1">
    <source>
        <dbReference type="SAM" id="Phobius"/>
    </source>
</evidence>
<dbReference type="EMBL" id="QPJT01000036">
    <property type="protein sequence ID" value="RCX09329.1"/>
    <property type="molecule type" value="Genomic_DNA"/>
</dbReference>
<dbReference type="OrthoDB" id="2084224at2"/>
<keyword evidence="1" id="KW-1133">Transmembrane helix</keyword>
<dbReference type="AlphaFoldDB" id="A0A369AIV5"/>
<keyword evidence="1" id="KW-0812">Transmembrane</keyword>
<accession>A0A369AIV5</accession>
<evidence type="ECO:0000313" key="3">
    <source>
        <dbReference type="Proteomes" id="UP000253034"/>
    </source>
</evidence>
<keyword evidence="3" id="KW-1185">Reference proteome</keyword>
<dbReference type="RefSeq" id="WP_114299868.1">
    <property type="nucleotide sequence ID" value="NZ_QPJT01000036.1"/>
</dbReference>
<name>A0A369AIV5_9FIRM</name>
<comment type="caution">
    <text evidence="2">The sequence shown here is derived from an EMBL/GenBank/DDBJ whole genome shotgun (WGS) entry which is preliminary data.</text>
</comment>
<reference evidence="2 3" key="1">
    <citation type="submission" date="2018-07" db="EMBL/GenBank/DDBJ databases">
        <title>Genomic Encyclopedia of Type Strains, Phase IV (KMG-IV): sequencing the most valuable type-strain genomes for metagenomic binning, comparative biology and taxonomic classification.</title>
        <authorList>
            <person name="Goeker M."/>
        </authorList>
    </citation>
    <scope>NUCLEOTIDE SEQUENCE [LARGE SCALE GENOMIC DNA]</scope>
    <source>
        <strain evidence="2 3">DSM 27016</strain>
    </source>
</reference>